<dbReference type="AlphaFoldDB" id="A0A4V3JRQ9"/>
<evidence type="ECO:0000259" key="1">
    <source>
        <dbReference type="SMART" id="SM00429"/>
    </source>
</evidence>
<proteinExistence type="predicted"/>
<gene>
    <name evidence="2" type="ORF">EHQ58_05935</name>
</gene>
<dbReference type="InterPro" id="IPR013783">
    <property type="entry name" value="Ig-like_fold"/>
</dbReference>
<feature type="domain" description="IPT/TIG" evidence="1">
    <location>
        <begin position="47"/>
        <end position="128"/>
    </location>
</feature>
<evidence type="ECO:0000313" key="3">
    <source>
        <dbReference type="Proteomes" id="UP000297693"/>
    </source>
</evidence>
<dbReference type="InterPro" id="IPR002909">
    <property type="entry name" value="IPT_dom"/>
</dbReference>
<evidence type="ECO:0000313" key="2">
    <source>
        <dbReference type="EMBL" id="TGL61315.1"/>
    </source>
</evidence>
<protein>
    <recommendedName>
        <fullName evidence="1">IPT/TIG domain-containing protein</fullName>
    </recommendedName>
</protein>
<keyword evidence="3" id="KW-1185">Reference proteome</keyword>
<dbReference type="Pfam" id="PF01833">
    <property type="entry name" value="TIG"/>
    <property type="match status" value="1"/>
</dbReference>
<dbReference type="RefSeq" id="WP_135622955.1">
    <property type="nucleotide sequence ID" value="NZ_RQGD01000020.1"/>
</dbReference>
<dbReference type="EMBL" id="RQGD01000020">
    <property type="protein sequence ID" value="TGL61315.1"/>
    <property type="molecule type" value="Genomic_DNA"/>
</dbReference>
<name>A0A4V3JRQ9_9LEPT</name>
<dbReference type="PROSITE" id="PS51257">
    <property type="entry name" value="PROKAR_LIPOPROTEIN"/>
    <property type="match status" value="1"/>
</dbReference>
<organism evidence="2 3">
    <name type="scientific">Leptospira ognonensis</name>
    <dbReference type="NCBI Taxonomy" id="2484945"/>
    <lineage>
        <taxon>Bacteria</taxon>
        <taxon>Pseudomonadati</taxon>
        <taxon>Spirochaetota</taxon>
        <taxon>Spirochaetia</taxon>
        <taxon>Leptospirales</taxon>
        <taxon>Leptospiraceae</taxon>
        <taxon>Leptospira</taxon>
    </lineage>
</organism>
<dbReference type="SUPFAM" id="SSF81296">
    <property type="entry name" value="E set domains"/>
    <property type="match status" value="1"/>
</dbReference>
<dbReference type="Gene3D" id="2.60.40.10">
    <property type="entry name" value="Immunoglobulins"/>
    <property type="match status" value="1"/>
</dbReference>
<dbReference type="CDD" id="cd00603">
    <property type="entry name" value="IPT_PCSR"/>
    <property type="match status" value="1"/>
</dbReference>
<dbReference type="InterPro" id="IPR014756">
    <property type="entry name" value="Ig_E-set"/>
</dbReference>
<dbReference type="Proteomes" id="UP000297693">
    <property type="component" value="Unassembled WGS sequence"/>
</dbReference>
<dbReference type="OrthoDB" id="370185at2"/>
<comment type="caution">
    <text evidence="2">The sequence shown here is derived from an EMBL/GenBank/DDBJ whole genome shotgun (WGS) entry which is preliminary data.</text>
</comment>
<reference evidence="2" key="1">
    <citation type="journal article" date="2019" name="PLoS Negl. Trop. Dis.">
        <title>Revisiting the worldwide diversity of Leptospira species in the environment.</title>
        <authorList>
            <person name="Vincent A.T."/>
            <person name="Schiettekatte O."/>
            <person name="Bourhy P."/>
            <person name="Veyrier F.J."/>
            <person name="Picardeau M."/>
        </authorList>
    </citation>
    <scope>NUCLEOTIDE SEQUENCE [LARGE SCALE GENOMIC DNA]</scope>
    <source>
        <strain evidence="2">201702476</strain>
    </source>
</reference>
<sequence length="261" mass="27128">MKLIQLLFFLLTLGCINYSRDNATDIGTQEYLLTQLLVPTTSVTGRSPTITSFSPSSGSVGTTVIITGTNFSTSTSSNTVKFNSTTATVTGSTATSITTTVPSGATSGTITVTVGGLTATSSSRFTVSTVASVSNNFDDGVVPSGWSGTWTNTSVSCFSGNCLKSATIGNSASSSITVTKTTNAGSITFYRNVSSESGHDYCIFYVDSVETNSNRVSGSGSWTFNSYTVTAGSHTFLWTYSKDISIASGSDACWIDSVTFP</sequence>
<dbReference type="SMART" id="SM00429">
    <property type="entry name" value="IPT"/>
    <property type="match status" value="1"/>
</dbReference>
<accession>A0A4V3JRQ9</accession>